<sequence>MFAIRVSLTGFALAMLISASCRAALPAQPIPRAVYAGVQLFRKYDQSGGMSQVVQAVNGCYRVMATSPGLTLGKIECLGEDSAAYEMSIAMTRLHGFPPLPYYTQTEFFGRTGTVLRNAGIHPAAERNHLMSSILLISGQDYHQTAGQGDH</sequence>
<evidence type="ECO:0000313" key="3">
    <source>
        <dbReference type="Proteomes" id="UP000186308"/>
    </source>
</evidence>
<dbReference type="AlphaFoldDB" id="A0A8G2FHM6"/>
<gene>
    <name evidence="2" type="ORF">SAMN05421828_1237</name>
</gene>
<protein>
    <submittedName>
        <fullName evidence="2">Uncharacterized protein</fullName>
    </submittedName>
</protein>
<keyword evidence="3" id="KW-1185">Reference proteome</keyword>
<dbReference type="EMBL" id="FTNE01000023">
    <property type="protein sequence ID" value="SIR28794.1"/>
    <property type="molecule type" value="Genomic_DNA"/>
</dbReference>
<dbReference type="Proteomes" id="UP000186308">
    <property type="component" value="Unassembled WGS sequence"/>
</dbReference>
<feature type="signal peptide" evidence="1">
    <location>
        <begin position="1"/>
        <end position="23"/>
    </location>
</feature>
<accession>A0A8G2FHM6</accession>
<evidence type="ECO:0000256" key="1">
    <source>
        <dbReference type="SAM" id="SignalP"/>
    </source>
</evidence>
<reference evidence="2 3" key="1">
    <citation type="submission" date="2017-01" db="EMBL/GenBank/DDBJ databases">
        <authorList>
            <person name="Varghese N."/>
            <person name="Submissions S."/>
        </authorList>
    </citation>
    <scope>NUCLEOTIDE SEQUENCE [LARGE SCALE GENOMIC DNA]</scope>
    <source>
        <strain evidence="2 3">ATCC 35905</strain>
    </source>
</reference>
<name>A0A8G2FHM6_ACIRU</name>
<evidence type="ECO:0000313" key="2">
    <source>
        <dbReference type="EMBL" id="SIR28794.1"/>
    </source>
</evidence>
<dbReference type="PROSITE" id="PS51257">
    <property type="entry name" value="PROKAR_LIPOPROTEIN"/>
    <property type="match status" value="1"/>
</dbReference>
<keyword evidence="1" id="KW-0732">Signal</keyword>
<proteinExistence type="predicted"/>
<comment type="caution">
    <text evidence="2">The sequence shown here is derived from an EMBL/GenBank/DDBJ whole genome shotgun (WGS) entry which is preliminary data.</text>
</comment>
<feature type="chain" id="PRO_5033993710" evidence="1">
    <location>
        <begin position="24"/>
        <end position="151"/>
    </location>
</feature>
<organism evidence="2 3">
    <name type="scientific">Acidiphilium rubrum</name>
    <dbReference type="NCBI Taxonomy" id="526"/>
    <lineage>
        <taxon>Bacteria</taxon>
        <taxon>Pseudomonadati</taxon>
        <taxon>Pseudomonadota</taxon>
        <taxon>Alphaproteobacteria</taxon>
        <taxon>Acetobacterales</taxon>
        <taxon>Acidocellaceae</taxon>
        <taxon>Acidiphilium</taxon>
    </lineage>
</organism>